<proteinExistence type="predicted"/>
<dbReference type="Proteomes" id="UP000177798">
    <property type="component" value="Chromosome 5"/>
</dbReference>
<sequence length="183" mass="20231">MPSFMDLYSYLQKRVVRVVIAAPRTAVLHCITLLSEATHLSALEHGSLGHNGGPWVVSINHLRGHIAMLATNAQSPMFKWKATGLALSRCINVKTVFRRVDGLVNALAISRWVSVQVSIFKGQIDRQVDSHYQGEIATSSGLTASRWINAQASVFKPLPTQSTSMESIEFKYTAKQWIVLPSI</sequence>
<gene>
    <name evidence="1" type="ORF">sscle_05g043160</name>
</gene>
<dbReference type="OrthoDB" id="10602253at2759"/>
<protein>
    <submittedName>
        <fullName evidence="1">Uncharacterized protein</fullName>
    </submittedName>
</protein>
<accession>A0A1D9Q3S3</accession>
<name>A0A1D9Q3S3_SCLS1</name>
<dbReference type="VEuPathDB" id="FungiDB:sscle_05g043160"/>
<evidence type="ECO:0000313" key="2">
    <source>
        <dbReference type="Proteomes" id="UP000177798"/>
    </source>
</evidence>
<dbReference type="EMBL" id="CP017818">
    <property type="protein sequence ID" value="APA09546.1"/>
    <property type="molecule type" value="Genomic_DNA"/>
</dbReference>
<reference evidence="2" key="1">
    <citation type="journal article" date="2017" name="Genome Biol. Evol.">
        <title>The complete genome sequence of the phytopathogenic fungus Sclerotinia sclerotiorum reveals insights into the genome architecture of broad host range pathogens.</title>
        <authorList>
            <person name="Derbyshire M."/>
            <person name="Denton-Giles M."/>
            <person name="Hegedus D."/>
            <person name="Seifbarghy S."/>
            <person name="Rollins J."/>
            <person name="van Kan J."/>
            <person name="Seidl M.F."/>
            <person name="Faino L."/>
            <person name="Mbengue M."/>
            <person name="Navaud O."/>
            <person name="Raffaele S."/>
            <person name="Hammond-Kosack K."/>
            <person name="Heard S."/>
            <person name="Oliver R."/>
        </authorList>
    </citation>
    <scope>NUCLEOTIDE SEQUENCE [LARGE SCALE GENOMIC DNA]</scope>
    <source>
        <strain evidence="2">ATCC 18683 / 1980 / Ss-1</strain>
    </source>
</reference>
<dbReference type="AlphaFoldDB" id="A0A1D9Q3S3"/>
<evidence type="ECO:0000313" key="1">
    <source>
        <dbReference type="EMBL" id="APA09546.1"/>
    </source>
</evidence>
<organism evidence="1 2">
    <name type="scientific">Sclerotinia sclerotiorum (strain ATCC 18683 / 1980 / Ss-1)</name>
    <name type="common">White mold</name>
    <name type="synonym">Whetzelinia sclerotiorum</name>
    <dbReference type="NCBI Taxonomy" id="665079"/>
    <lineage>
        <taxon>Eukaryota</taxon>
        <taxon>Fungi</taxon>
        <taxon>Dikarya</taxon>
        <taxon>Ascomycota</taxon>
        <taxon>Pezizomycotina</taxon>
        <taxon>Leotiomycetes</taxon>
        <taxon>Helotiales</taxon>
        <taxon>Sclerotiniaceae</taxon>
        <taxon>Sclerotinia</taxon>
    </lineage>
</organism>